<dbReference type="AlphaFoldDB" id="A0A7X9DKM1"/>
<evidence type="ECO:0000313" key="2">
    <source>
        <dbReference type="Proteomes" id="UP000526033"/>
    </source>
</evidence>
<name>A0A7X9DKM1_UNCKA</name>
<dbReference type="EMBL" id="JAAZNL010000039">
    <property type="protein sequence ID" value="NMB70200.1"/>
    <property type="molecule type" value="Genomic_DNA"/>
</dbReference>
<gene>
    <name evidence="1" type="ORF">GYA27_03305</name>
</gene>
<reference evidence="1 2" key="1">
    <citation type="journal article" date="2020" name="Biotechnol. Biofuels">
        <title>New insights from the biogas microbiome by comprehensive genome-resolved metagenomics of nearly 1600 species originating from multiple anaerobic digesters.</title>
        <authorList>
            <person name="Campanaro S."/>
            <person name="Treu L."/>
            <person name="Rodriguez-R L.M."/>
            <person name="Kovalovszki A."/>
            <person name="Ziels R.M."/>
            <person name="Maus I."/>
            <person name="Zhu X."/>
            <person name="Kougias P.G."/>
            <person name="Basile A."/>
            <person name="Luo G."/>
            <person name="Schluter A."/>
            <person name="Konstantinidis K.T."/>
            <person name="Angelidaki I."/>
        </authorList>
    </citation>
    <scope>NUCLEOTIDE SEQUENCE [LARGE SCALE GENOMIC DNA]</scope>
    <source>
        <strain evidence="1">AS27yjCOA_165</strain>
    </source>
</reference>
<proteinExistence type="predicted"/>
<protein>
    <submittedName>
        <fullName evidence="1">Uncharacterized protein</fullName>
    </submittedName>
</protein>
<organism evidence="1 2">
    <name type="scientific">candidate division WWE3 bacterium</name>
    <dbReference type="NCBI Taxonomy" id="2053526"/>
    <lineage>
        <taxon>Bacteria</taxon>
        <taxon>Katanobacteria</taxon>
    </lineage>
</organism>
<accession>A0A7X9DKM1</accession>
<evidence type="ECO:0000313" key="1">
    <source>
        <dbReference type="EMBL" id="NMB70200.1"/>
    </source>
</evidence>
<comment type="caution">
    <text evidence="1">The sequence shown here is derived from an EMBL/GenBank/DDBJ whole genome shotgun (WGS) entry which is preliminary data.</text>
</comment>
<dbReference type="Proteomes" id="UP000526033">
    <property type="component" value="Unassembled WGS sequence"/>
</dbReference>
<sequence length="96" mass="11625">MATPKFKKQIETMLAENKDLFAEYEKLEENYAENPSKYKEELGEMRRKLLRIMRKHEDRLCARTENTKYANYSENLAMLFWQDIRVIFPNVEKSID</sequence>